<sequence>MDYGRQGRLTFRSFLSSLVPCSKLRYFNIDLVVCHVFGPDLDALKDLFLYDQEPRFHGLEKTANIDEAPTDNNAFLQFAFSGMRQIAPWVMIEERLEANNVYGIRKGADKRKLGKLFVNIEYPPLPRQSAGDKIMDFETWKLWSDTTAFKLRITE</sequence>
<accession>A0ACB6RVV6</accession>
<comment type="caution">
    <text evidence="1">The sequence shown here is derived from an EMBL/GenBank/DDBJ whole genome shotgun (WGS) entry which is preliminary data.</text>
</comment>
<keyword evidence="2" id="KW-1185">Reference proteome</keyword>
<organism evidence="1 2">
    <name type="scientific">Macroventuria anomochaeta</name>
    <dbReference type="NCBI Taxonomy" id="301207"/>
    <lineage>
        <taxon>Eukaryota</taxon>
        <taxon>Fungi</taxon>
        <taxon>Dikarya</taxon>
        <taxon>Ascomycota</taxon>
        <taxon>Pezizomycotina</taxon>
        <taxon>Dothideomycetes</taxon>
        <taxon>Pleosporomycetidae</taxon>
        <taxon>Pleosporales</taxon>
        <taxon>Pleosporineae</taxon>
        <taxon>Didymellaceae</taxon>
        <taxon>Macroventuria</taxon>
    </lineage>
</organism>
<name>A0ACB6RVV6_9PLEO</name>
<evidence type="ECO:0000313" key="2">
    <source>
        <dbReference type="Proteomes" id="UP000799754"/>
    </source>
</evidence>
<evidence type="ECO:0000313" key="1">
    <source>
        <dbReference type="EMBL" id="KAF2626026.1"/>
    </source>
</evidence>
<dbReference type="Proteomes" id="UP000799754">
    <property type="component" value="Unassembled WGS sequence"/>
</dbReference>
<protein>
    <submittedName>
        <fullName evidence="1">Uncharacterized protein</fullName>
    </submittedName>
</protein>
<dbReference type="EMBL" id="MU006723">
    <property type="protein sequence ID" value="KAF2626026.1"/>
    <property type="molecule type" value="Genomic_DNA"/>
</dbReference>
<reference evidence="1" key="1">
    <citation type="journal article" date="2020" name="Stud. Mycol.">
        <title>101 Dothideomycetes genomes: a test case for predicting lifestyles and emergence of pathogens.</title>
        <authorList>
            <person name="Haridas S."/>
            <person name="Albert R."/>
            <person name="Binder M."/>
            <person name="Bloem J."/>
            <person name="Labutti K."/>
            <person name="Salamov A."/>
            <person name="Andreopoulos B."/>
            <person name="Baker S."/>
            <person name="Barry K."/>
            <person name="Bills G."/>
            <person name="Bluhm B."/>
            <person name="Cannon C."/>
            <person name="Castanera R."/>
            <person name="Culley D."/>
            <person name="Daum C."/>
            <person name="Ezra D."/>
            <person name="Gonzalez J."/>
            <person name="Henrissat B."/>
            <person name="Kuo A."/>
            <person name="Liang C."/>
            <person name="Lipzen A."/>
            <person name="Lutzoni F."/>
            <person name="Magnuson J."/>
            <person name="Mondo S."/>
            <person name="Nolan M."/>
            <person name="Ohm R."/>
            <person name="Pangilinan J."/>
            <person name="Park H.-J."/>
            <person name="Ramirez L."/>
            <person name="Alfaro M."/>
            <person name="Sun H."/>
            <person name="Tritt A."/>
            <person name="Yoshinaga Y."/>
            <person name="Zwiers L.-H."/>
            <person name="Turgeon B."/>
            <person name="Goodwin S."/>
            <person name="Spatafora J."/>
            <person name="Crous P."/>
            <person name="Grigoriev I."/>
        </authorList>
    </citation>
    <scope>NUCLEOTIDE SEQUENCE</scope>
    <source>
        <strain evidence="1">CBS 525.71</strain>
    </source>
</reference>
<proteinExistence type="predicted"/>
<gene>
    <name evidence="1" type="ORF">BU25DRAFT_107441</name>
</gene>